<dbReference type="RefSeq" id="WP_104232473.1">
    <property type="nucleotide sequence ID" value="NZ_PSNW01000028.1"/>
</dbReference>
<feature type="region of interest" description="Disordered" evidence="1">
    <location>
        <begin position="65"/>
        <end position="91"/>
    </location>
</feature>
<evidence type="ECO:0000313" key="3">
    <source>
        <dbReference type="Proteomes" id="UP000238220"/>
    </source>
</evidence>
<evidence type="ECO:0000313" key="2">
    <source>
        <dbReference type="EMBL" id="PPE71782.1"/>
    </source>
</evidence>
<dbReference type="AlphaFoldDB" id="A0A2S5T9Z6"/>
<feature type="compositionally biased region" description="Pro residues" evidence="1">
    <location>
        <begin position="66"/>
        <end position="91"/>
    </location>
</feature>
<keyword evidence="3" id="KW-1185">Reference proteome</keyword>
<reference evidence="2 3" key="1">
    <citation type="submission" date="2018-02" db="EMBL/GenBank/DDBJ databases">
        <title>Genome sequencing of Solimonas sp. HR-BB.</title>
        <authorList>
            <person name="Lee Y."/>
            <person name="Jeon C.O."/>
        </authorList>
    </citation>
    <scope>NUCLEOTIDE SEQUENCE [LARGE SCALE GENOMIC DNA]</scope>
    <source>
        <strain evidence="2 3">HR-BB</strain>
    </source>
</reference>
<organism evidence="2 3">
    <name type="scientific">Solimonas fluminis</name>
    <dbReference type="NCBI Taxonomy" id="2086571"/>
    <lineage>
        <taxon>Bacteria</taxon>
        <taxon>Pseudomonadati</taxon>
        <taxon>Pseudomonadota</taxon>
        <taxon>Gammaproteobacteria</taxon>
        <taxon>Nevskiales</taxon>
        <taxon>Nevskiaceae</taxon>
        <taxon>Solimonas</taxon>
    </lineage>
</organism>
<name>A0A2S5T9Z6_9GAMM</name>
<evidence type="ECO:0000256" key="1">
    <source>
        <dbReference type="SAM" id="MobiDB-lite"/>
    </source>
</evidence>
<dbReference type="OrthoDB" id="5906707at2"/>
<comment type="caution">
    <text evidence="2">The sequence shown here is derived from an EMBL/GenBank/DDBJ whole genome shotgun (WGS) entry which is preliminary data.</text>
</comment>
<dbReference type="Proteomes" id="UP000238220">
    <property type="component" value="Unassembled WGS sequence"/>
</dbReference>
<dbReference type="EMBL" id="PSNW01000028">
    <property type="protein sequence ID" value="PPE71782.1"/>
    <property type="molecule type" value="Genomic_DNA"/>
</dbReference>
<accession>A0A2S5T9Z6</accession>
<sequence length="104" mass="11486">MSNEDCGSIVCPLCAKPGTVRKFAKGKRKGQLYVQTPCHGLFMNLGKSFQEWILEYMRARDADGNLPPPPPVLVEPEPAPPAPVPDAKPEPAPLRSVFFPLFHF</sequence>
<protein>
    <submittedName>
        <fullName evidence="2">Uncharacterized protein</fullName>
    </submittedName>
</protein>
<proteinExistence type="predicted"/>
<gene>
    <name evidence="2" type="ORF">C3942_21815</name>
</gene>